<evidence type="ECO:0000313" key="2">
    <source>
        <dbReference type="EMBL" id="SAL51752.1"/>
    </source>
</evidence>
<dbReference type="InterPro" id="IPR050261">
    <property type="entry name" value="FrsA_esterase"/>
</dbReference>
<sequence>MLEYFPTNYVWNLSTNLALTMGANIGEVDSICRHLVEPSTRGDDGGTEAFFNAWCEQADRLVELAREDLTLNRRLSAGAKHGRASTYYLTAERMQHRDYAPRKAVYQKMLSSFASFVELHEENCERVDIPYQGTTLAGLFVKASRVDDLPVPCIALFNGLDSTKEMIYGSGIQQALARRGVSSISVDQPGVGEALRLKGLTAVIESEVWAGAVVDYLETREDVNHGFIGVGAWSLGGYYAPRAAAMEKRFKLCVAWGANFNWGELQKRRLAREGDTPVPHYWEHVQWVWGKNSLDEFMEFAPGVTLAPVIDKITVPFLTTHGAHDRQIPLEYAHQQYDGAVNSPKRELKFFTKREGGVEHCSADNQDNARDYIADWIAQTFGELGAQGVRT</sequence>
<name>A0A158I569_9BURK</name>
<dbReference type="SUPFAM" id="SSF53474">
    <property type="entry name" value="alpha/beta-Hydrolases"/>
    <property type="match status" value="1"/>
</dbReference>
<dbReference type="GO" id="GO:0004177">
    <property type="term" value="F:aminopeptidase activity"/>
    <property type="evidence" value="ECO:0007669"/>
    <property type="project" value="UniProtKB-KW"/>
</dbReference>
<dbReference type="PANTHER" id="PTHR22946">
    <property type="entry name" value="DIENELACTONE HYDROLASE DOMAIN-CONTAINING PROTEIN-RELATED"/>
    <property type="match status" value="1"/>
</dbReference>
<keyword evidence="2" id="KW-0378">Hydrolase</keyword>
<keyword evidence="2" id="KW-0031">Aminopeptidase</keyword>
<dbReference type="EMBL" id="FCOK02000041">
    <property type="protein sequence ID" value="SAL51752.1"/>
    <property type="molecule type" value="Genomic_DNA"/>
</dbReference>
<organism evidence="2 3">
    <name type="scientific">Caballeronia udeis</name>
    <dbReference type="NCBI Taxonomy" id="1232866"/>
    <lineage>
        <taxon>Bacteria</taxon>
        <taxon>Pseudomonadati</taxon>
        <taxon>Pseudomonadota</taxon>
        <taxon>Betaproteobacteria</taxon>
        <taxon>Burkholderiales</taxon>
        <taxon>Burkholderiaceae</taxon>
        <taxon>Caballeronia</taxon>
    </lineage>
</organism>
<proteinExistence type="predicted"/>
<keyword evidence="2" id="KW-0645">Protease</keyword>
<dbReference type="Pfam" id="PF00326">
    <property type="entry name" value="Peptidase_S9"/>
    <property type="match status" value="1"/>
</dbReference>
<dbReference type="InterPro" id="IPR001375">
    <property type="entry name" value="Peptidase_S9_cat"/>
</dbReference>
<reference evidence="2 3" key="1">
    <citation type="submission" date="2016-01" db="EMBL/GenBank/DDBJ databases">
        <authorList>
            <person name="Oliw E.H."/>
        </authorList>
    </citation>
    <scope>NUCLEOTIDE SEQUENCE [LARGE SCALE GENOMIC DNA]</scope>
    <source>
        <strain evidence="2">LMG 27134</strain>
    </source>
</reference>
<dbReference type="GO" id="GO:0008236">
    <property type="term" value="F:serine-type peptidase activity"/>
    <property type="evidence" value="ECO:0007669"/>
    <property type="project" value="InterPro"/>
</dbReference>
<dbReference type="PANTHER" id="PTHR22946:SF12">
    <property type="entry name" value="CONIDIAL PIGMENT BIOSYNTHESIS PROTEIN AYG1 (AFU_ORTHOLOGUE AFUA_2G17550)"/>
    <property type="match status" value="1"/>
</dbReference>
<evidence type="ECO:0000259" key="1">
    <source>
        <dbReference type="Pfam" id="PF00326"/>
    </source>
</evidence>
<dbReference type="RefSeq" id="WP_062089683.1">
    <property type="nucleotide sequence ID" value="NZ_FCOK02000041.1"/>
</dbReference>
<protein>
    <submittedName>
        <fullName evidence="2">Dipeptidyl aminopeptidase/acylaminoacyl-peptidase-like protein</fullName>
    </submittedName>
</protein>
<dbReference type="Gene3D" id="3.40.50.1820">
    <property type="entry name" value="alpha/beta hydrolase"/>
    <property type="match status" value="1"/>
</dbReference>
<dbReference type="GO" id="GO:0006508">
    <property type="term" value="P:proteolysis"/>
    <property type="evidence" value="ECO:0007669"/>
    <property type="project" value="InterPro"/>
</dbReference>
<dbReference type="InterPro" id="IPR029058">
    <property type="entry name" value="AB_hydrolase_fold"/>
</dbReference>
<dbReference type="Proteomes" id="UP000054683">
    <property type="component" value="Unassembled WGS sequence"/>
</dbReference>
<gene>
    <name evidence="2" type="ORF">AWB69_05320</name>
</gene>
<dbReference type="AlphaFoldDB" id="A0A158I569"/>
<evidence type="ECO:0000313" key="3">
    <source>
        <dbReference type="Proteomes" id="UP000054683"/>
    </source>
</evidence>
<dbReference type="OrthoDB" id="9812921at2"/>
<accession>A0A158I569</accession>
<dbReference type="Gene3D" id="1.20.1440.110">
    <property type="entry name" value="acylaminoacyl peptidase"/>
    <property type="match status" value="1"/>
</dbReference>
<feature type="domain" description="Peptidase S9 prolyl oligopeptidase catalytic" evidence="1">
    <location>
        <begin position="212"/>
        <end position="382"/>
    </location>
</feature>